<keyword evidence="1" id="KW-1133">Transmembrane helix</keyword>
<dbReference type="EMBL" id="NAJQ01000079">
    <property type="protein sequence ID" value="TKA79977.1"/>
    <property type="molecule type" value="Genomic_DNA"/>
</dbReference>
<keyword evidence="3" id="KW-1185">Reference proteome</keyword>
<keyword evidence="1" id="KW-0812">Transmembrane</keyword>
<dbReference type="PROSITE" id="PS51257">
    <property type="entry name" value="PROKAR_LIPOPROTEIN"/>
    <property type="match status" value="1"/>
</dbReference>
<gene>
    <name evidence="2" type="ORF">B0A55_02110</name>
</gene>
<evidence type="ECO:0000313" key="2">
    <source>
        <dbReference type="EMBL" id="TKA79977.1"/>
    </source>
</evidence>
<evidence type="ECO:0000313" key="3">
    <source>
        <dbReference type="Proteomes" id="UP000309340"/>
    </source>
</evidence>
<sequence length="186" mass="20398">MDLSRTAITMLASGITVFSLVVVHAGLFACGFEIYGRLSRRLLPPTPEKAEAGRNLAKDPYADFINNLSVTDEWKLLRAALLLAQTMGCLDPSTVMWSNSHLGSLVEVTCLVFGLVVVKEVWKWVLGMVGSTELDAAGCAVVLVRYFHAARAAIQAFQRELYTTQRSQPLFTHQFGVPDPDPAARD</sequence>
<keyword evidence="1" id="KW-0472">Membrane</keyword>
<name>A0A4U0XTK1_9PEZI</name>
<organism evidence="2 3">
    <name type="scientific">Friedmanniomyces simplex</name>
    <dbReference type="NCBI Taxonomy" id="329884"/>
    <lineage>
        <taxon>Eukaryota</taxon>
        <taxon>Fungi</taxon>
        <taxon>Dikarya</taxon>
        <taxon>Ascomycota</taxon>
        <taxon>Pezizomycotina</taxon>
        <taxon>Dothideomycetes</taxon>
        <taxon>Dothideomycetidae</taxon>
        <taxon>Mycosphaerellales</taxon>
        <taxon>Teratosphaeriaceae</taxon>
        <taxon>Friedmanniomyces</taxon>
    </lineage>
</organism>
<comment type="caution">
    <text evidence="2">The sequence shown here is derived from an EMBL/GenBank/DDBJ whole genome shotgun (WGS) entry which is preliminary data.</text>
</comment>
<protein>
    <submittedName>
        <fullName evidence="2">Uncharacterized protein</fullName>
    </submittedName>
</protein>
<reference evidence="2 3" key="1">
    <citation type="submission" date="2017-03" db="EMBL/GenBank/DDBJ databases">
        <title>Genomes of endolithic fungi from Antarctica.</title>
        <authorList>
            <person name="Coleine C."/>
            <person name="Masonjones S."/>
            <person name="Stajich J.E."/>
        </authorList>
    </citation>
    <scope>NUCLEOTIDE SEQUENCE [LARGE SCALE GENOMIC DNA]</scope>
    <source>
        <strain evidence="2 3">CCFEE 5184</strain>
    </source>
</reference>
<dbReference type="Proteomes" id="UP000309340">
    <property type="component" value="Unassembled WGS sequence"/>
</dbReference>
<accession>A0A4U0XTK1</accession>
<dbReference type="AlphaFoldDB" id="A0A4U0XTK1"/>
<evidence type="ECO:0000256" key="1">
    <source>
        <dbReference type="SAM" id="Phobius"/>
    </source>
</evidence>
<proteinExistence type="predicted"/>
<feature type="transmembrane region" description="Helical" evidence="1">
    <location>
        <begin position="6"/>
        <end position="32"/>
    </location>
</feature>